<evidence type="ECO:0000256" key="1">
    <source>
        <dbReference type="SAM" id="MobiDB-lite"/>
    </source>
</evidence>
<feature type="compositionally biased region" description="Low complexity" evidence="1">
    <location>
        <begin position="62"/>
        <end position="72"/>
    </location>
</feature>
<gene>
    <name evidence="2" type="ORF">B7463_g6670</name>
</gene>
<dbReference type="InterPro" id="IPR036047">
    <property type="entry name" value="F-box-like_dom_sf"/>
</dbReference>
<accession>A0A3E2H8H1</accession>
<protein>
    <recommendedName>
        <fullName evidence="4">F-box domain-containing protein</fullName>
    </recommendedName>
</protein>
<organism evidence="2 3">
    <name type="scientific">Scytalidium lignicola</name>
    <name type="common">Hyphomycete</name>
    <dbReference type="NCBI Taxonomy" id="5539"/>
    <lineage>
        <taxon>Eukaryota</taxon>
        <taxon>Fungi</taxon>
        <taxon>Dikarya</taxon>
        <taxon>Ascomycota</taxon>
        <taxon>Pezizomycotina</taxon>
        <taxon>Leotiomycetes</taxon>
        <taxon>Leotiomycetes incertae sedis</taxon>
        <taxon>Scytalidium</taxon>
    </lineage>
</organism>
<dbReference type="OrthoDB" id="3445164at2759"/>
<evidence type="ECO:0000313" key="3">
    <source>
        <dbReference type="Proteomes" id="UP000258309"/>
    </source>
</evidence>
<dbReference type="SUPFAM" id="SSF81383">
    <property type="entry name" value="F-box domain"/>
    <property type="match status" value="1"/>
</dbReference>
<proteinExistence type="predicted"/>
<feature type="compositionally biased region" description="Basic residues" evidence="1">
    <location>
        <begin position="235"/>
        <end position="247"/>
    </location>
</feature>
<dbReference type="AlphaFoldDB" id="A0A3E2H8H1"/>
<keyword evidence="3" id="KW-1185">Reference proteome</keyword>
<dbReference type="OMA" id="CYRGKPS"/>
<dbReference type="Proteomes" id="UP000258309">
    <property type="component" value="Unassembled WGS sequence"/>
</dbReference>
<reference evidence="2 3" key="1">
    <citation type="submission" date="2018-05" db="EMBL/GenBank/DDBJ databases">
        <title>Draft genome sequence of Scytalidium lignicola DSM 105466, a ubiquitous saprotrophic fungus.</title>
        <authorList>
            <person name="Buettner E."/>
            <person name="Gebauer A.M."/>
            <person name="Hofrichter M."/>
            <person name="Liers C."/>
            <person name="Kellner H."/>
        </authorList>
    </citation>
    <scope>NUCLEOTIDE SEQUENCE [LARGE SCALE GENOMIC DNA]</scope>
    <source>
        <strain evidence="2 3">DSM 105466</strain>
    </source>
</reference>
<feature type="region of interest" description="Disordered" evidence="1">
    <location>
        <begin position="235"/>
        <end position="262"/>
    </location>
</feature>
<sequence>MNCEFSASEEQAMAQVALTNDVYIDTQGSDLLQSSFHQLSLETAGKDSVARRPMPVGTLRASSSDTESLSSSSDDETIANNTDTDSGEECSTPAPEFPSFEITPEIARRLSVIPEVREGPALHTLPTELHLEIFGYLDKIDSTCLGLTARNLYFVFRAIHGTKMPLNTRRIGPNKLESAWEVVGKQECKHCGMYRCELYRHIKTWMGDGVEYCAMKRNFGKIAPNGAPDDCYRGKPSKPKRCGRHPLRTTSVHESDPNYAKI</sequence>
<name>A0A3E2H8H1_SCYLI</name>
<feature type="region of interest" description="Disordered" evidence="1">
    <location>
        <begin position="44"/>
        <end position="98"/>
    </location>
</feature>
<evidence type="ECO:0000313" key="2">
    <source>
        <dbReference type="EMBL" id="RFU29680.1"/>
    </source>
</evidence>
<feature type="non-terminal residue" evidence="2">
    <location>
        <position position="1"/>
    </location>
</feature>
<feature type="non-terminal residue" evidence="2">
    <location>
        <position position="262"/>
    </location>
</feature>
<evidence type="ECO:0008006" key="4">
    <source>
        <dbReference type="Google" id="ProtNLM"/>
    </source>
</evidence>
<dbReference type="EMBL" id="NCSJ02000121">
    <property type="protein sequence ID" value="RFU29680.1"/>
    <property type="molecule type" value="Genomic_DNA"/>
</dbReference>
<comment type="caution">
    <text evidence="2">The sequence shown here is derived from an EMBL/GenBank/DDBJ whole genome shotgun (WGS) entry which is preliminary data.</text>
</comment>